<feature type="transmembrane region" description="Helical" evidence="5">
    <location>
        <begin position="252"/>
        <end position="273"/>
    </location>
</feature>
<evidence type="ECO:0000256" key="1">
    <source>
        <dbReference type="ARBA" id="ARBA00004141"/>
    </source>
</evidence>
<evidence type="ECO:0000256" key="5">
    <source>
        <dbReference type="SAM" id="Phobius"/>
    </source>
</evidence>
<reference evidence="6 7" key="1">
    <citation type="submission" date="2018-11" db="EMBL/GenBank/DDBJ databases">
        <title>Genome sequence of Apiotrichum porosum DSM 27194.</title>
        <authorList>
            <person name="Aliyu H."/>
            <person name="Gorte O."/>
            <person name="Ochsenreither K."/>
        </authorList>
    </citation>
    <scope>NUCLEOTIDE SEQUENCE [LARGE SCALE GENOMIC DNA]</scope>
    <source>
        <strain evidence="6 7">DSM 27194</strain>
    </source>
</reference>
<evidence type="ECO:0000313" key="7">
    <source>
        <dbReference type="Proteomes" id="UP000279236"/>
    </source>
</evidence>
<name>A0A427XE74_9TREE</name>
<dbReference type="PANTHER" id="PTHR31465">
    <property type="entry name" value="PROTEIN RTA1-RELATED"/>
    <property type="match status" value="1"/>
</dbReference>
<dbReference type="STRING" id="105984.A0A427XE74"/>
<dbReference type="PANTHER" id="PTHR31465:SF1">
    <property type="entry name" value="PROTEIN RTA1-RELATED"/>
    <property type="match status" value="1"/>
</dbReference>
<gene>
    <name evidence="6" type="ORF">EHS24_003955</name>
</gene>
<organism evidence="6 7">
    <name type="scientific">Apiotrichum porosum</name>
    <dbReference type="NCBI Taxonomy" id="105984"/>
    <lineage>
        <taxon>Eukaryota</taxon>
        <taxon>Fungi</taxon>
        <taxon>Dikarya</taxon>
        <taxon>Basidiomycota</taxon>
        <taxon>Agaricomycotina</taxon>
        <taxon>Tremellomycetes</taxon>
        <taxon>Trichosporonales</taxon>
        <taxon>Trichosporonaceae</taxon>
        <taxon>Apiotrichum</taxon>
    </lineage>
</organism>
<keyword evidence="4 5" id="KW-0472">Membrane</keyword>
<comment type="subcellular location">
    <subcellularLocation>
        <location evidence="1">Membrane</location>
        <topology evidence="1">Multi-pass membrane protein</topology>
    </subcellularLocation>
</comment>
<dbReference type="Pfam" id="PF04479">
    <property type="entry name" value="RTA1"/>
    <property type="match status" value="1"/>
</dbReference>
<accession>A0A427XE74</accession>
<feature type="transmembrane region" description="Helical" evidence="5">
    <location>
        <begin position="49"/>
        <end position="68"/>
    </location>
</feature>
<proteinExistence type="predicted"/>
<feature type="transmembrane region" description="Helical" evidence="5">
    <location>
        <begin position="20"/>
        <end position="42"/>
    </location>
</feature>
<dbReference type="Proteomes" id="UP000279236">
    <property type="component" value="Unassembled WGS sequence"/>
</dbReference>
<dbReference type="EMBL" id="RSCE01000019">
    <property type="protein sequence ID" value="RSH77014.1"/>
    <property type="molecule type" value="Genomic_DNA"/>
</dbReference>
<dbReference type="RefSeq" id="XP_028472161.1">
    <property type="nucleotide sequence ID" value="XM_028619588.1"/>
</dbReference>
<dbReference type="AlphaFoldDB" id="A0A427XE74"/>
<keyword evidence="2 5" id="KW-0812">Transmembrane</keyword>
<dbReference type="GeneID" id="39588498"/>
<sequence>MTLPTTPDGKVIIPGYYPSIPAAIAGMALFGAVAVAFLWNFFRYGRQRYLLWVTVGAIMMALGMAVRIPVHNDPTSIPTYSVSTLLTLLSPCAFIAQDYYVLPKLAEWADADDCLFLQPRLVGRIFLISDAVTFFLQMSGSGMGAVASMASIGDKIALIGLIAQLVSFSVFIVLLVWFGFQVYVHGPQTRADSSKRHYLTKWNAQVGKGWKRDWRAVYWATLWTCLGLMVRCVFRVIEFSQGYDGQLRTTEWYFYVFDSLPLILAISVWVFIWPEKYFKEKLSQDAYALATSMYP</sequence>
<dbReference type="InterPro" id="IPR007568">
    <property type="entry name" value="RTA1"/>
</dbReference>
<protein>
    <submittedName>
        <fullName evidence="6">Uncharacterized protein</fullName>
    </submittedName>
</protein>
<feature type="transmembrane region" description="Helical" evidence="5">
    <location>
        <begin position="158"/>
        <end position="180"/>
    </location>
</feature>
<comment type="caution">
    <text evidence="6">The sequence shown here is derived from an EMBL/GenBank/DDBJ whole genome shotgun (WGS) entry which is preliminary data.</text>
</comment>
<feature type="transmembrane region" description="Helical" evidence="5">
    <location>
        <begin position="216"/>
        <end position="237"/>
    </location>
</feature>
<evidence type="ECO:0000256" key="3">
    <source>
        <dbReference type="ARBA" id="ARBA00022989"/>
    </source>
</evidence>
<keyword evidence="7" id="KW-1185">Reference proteome</keyword>
<evidence type="ECO:0000313" key="6">
    <source>
        <dbReference type="EMBL" id="RSH77014.1"/>
    </source>
</evidence>
<dbReference type="GO" id="GO:0016020">
    <property type="term" value="C:membrane"/>
    <property type="evidence" value="ECO:0007669"/>
    <property type="project" value="UniProtKB-SubCell"/>
</dbReference>
<evidence type="ECO:0000256" key="4">
    <source>
        <dbReference type="ARBA" id="ARBA00023136"/>
    </source>
</evidence>
<evidence type="ECO:0000256" key="2">
    <source>
        <dbReference type="ARBA" id="ARBA00022692"/>
    </source>
</evidence>
<dbReference type="OrthoDB" id="3358017at2759"/>
<feature type="transmembrane region" description="Helical" evidence="5">
    <location>
        <begin position="121"/>
        <end position="138"/>
    </location>
</feature>
<keyword evidence="3 5" id="KW-1133">Transmembrane helix</keyword>